<dbReference type="NCBIfam" id="TIGR00482">
    <property type="entry name" value="nicotinate (nicotinamide) nucleotide adenylyltransferase"/>
    <property type="match status" value="1"/>
</dbReference>
<dbReference type="EnsemblMetazoa" id="SCAU011451-RA">
    <property type="protein sequence ID" value="SCAU011451-PA"/>
    <property type="gene ID" value="SCAU011451"/>
</dbReference>
<comment type="pathway">
    <text evidence="1 11">Cofactor biosynthesis; NAD(+) biosynthesis; NAD(+) from nicotinamide D-ribonucleotide: step 1/1.</text>
</comment>
<reference evidence="15" key="1">
    <citation type="submission" date="2015-05" db="EMBL/GenBank/DDBJ databases">
        <authorList>
            <person name="Wilson R.K."/>
            <person name="Warren W.C."/>
            <person name="Olafson P."/>
        </authorList>
    </citation>
    <scope>NUCLEOTIDE SEQUENCE [LARGE SCALE GENOMIC DNA]</scope>
    <source>
        <strain evidence="15">USDA</strain>
    </source>
</reference>
<comment type="pathway">
    <text evidence="2">Cofactor biosynthesis; NAD(+) biosynthesis; deamido-NAD(+) from nicotinate D-ribonucleotide: step 1/1.</text>
</comment>
<evidence type="ECO:0000256" key="10">
    <source>
        <dbReference type="ARBA" id="ARBA00048721"/>
    </source>
</evidence>
<dbReference type="EnsemblMetazoa" id="SCAU011451-RC">
    <property type="protein sequence ID" value="SCAU011451-PC"/>
    <property type="gene ID" value="SCAU011451"/>
</dbReference>
<evidence type="ECO:0000256" key="11">
    <source>
        <dbReference type="RuleBase" id="RU362021"/>
    </source>
</evidence>
<gene>
    <name evidence="14" type="primary">106093445</name>
</gene>
<comment type="similarity">
    <text evidence="3 11">Belongs to the eukaryotic NMN adenylyltransferase family.</text>
</comment>
<comment type="catalytic activity">
    <reaction evidence="10 11">
        <text>nicotinate beta-D-ribonucleotide + ATP + H(+) = deamido-NAD(+) + diphosphate</text>
        <dbReference type="Rhea" id="RHEA:22860"/>
        <dbReference type="ChEBI" id="CHEBI:15378"/>
        <dbReference type="ChEBI" id="CHEBI:30616"/>
        <dbReference type="ChEBI" id="CHEBI:33019"/>
        <dbReference type="ChEBI" id="CHEBI:57502"/>
        <dbReference type="ChEBI" id="CHEBI:58437"/>
        <dbReference type="EC" id="2.7.7.18"/>
    </reaction>
</comment>
<evidence type="ECO:0000256" key="5">
    <source>
        <dbReference type="ARBA" id="ARBA00022679"/>
    </source>
</evidence>
<keyword evidence="5 11" id="KW-0808">Transferase</keyword>
<evidence type="ECO:0000256" key="12">
    <source>
        <dbReference type="SAM" id="MobiDB-lite"/>
    </source>
</evidence>
<evidence type="ECO:0000256" key="8">
    <source>
        <dbReference type="ARBA" id="ARBA00022840"/>
    </source>
</evidence>
<dbReference type="UniPathway" id="UPA00253">
    <property type="reaction ID" value="UER00332"/>
</dbReference>
<dbReference type="Gene3D" id="3.40.50.620">
    <property type="entry name" value="HUPs"/>
    <property type="match status" value="1"/>
</dbReference>
<keyword evidence="7 11" id="KW-0547">Nucleotide-binding</keyword>
<dbReference type="InterPro" id="IPR051182">
    <property type="entry name" value="Euk_NMN_adenylyltrnsfrase"/>
</dbReference>
<dbReference type="GO" id="GO:0009435">
    <property type="term" value="P:NAD+ biosynthetic process"/>
    <property type="evidence" value="ECO:0007669"/>
    <property type="project" value="UniProtKB-UniPathway"/>
</dbReference>
<keyword evidence="4 11" id="KW-0662">Pyridine nucleotide biosynthesis</keyword>
<dbReference type="SUPFAM" id="SSF52374">
    <property type="entry name" value="Nucleotidylyl transferase"/>
    <property type="match status" value="1"/>
</dbReference>
<evidence type="ECO:0000313" key="15">
    <source>
        <dbReference type="Proteomes" id="UP000095300"/>
    </source>
</evidence>
<keyword evidence="6 11" id="KW-0548">Nucleotidyltransferase</keyword>
<dbReference type="CDD" id="cd09286">
    <property type="entry name" value="NMNAT_Eukarya"/>
    <property type="match status" value="1"/>
</dbReference>
<evidence type="ECO:0000256" key="9">
    <source>
        <dbReference type="ARBA" id="ARBA00023027"/>
    </source>
</evidence>
<dbReference type="EC" id="2.7.7.18" evidence="11"/>
<dbReference type="EC" id="2.7.7.1" evidence="11"/>
<dbReference type="GO" id="GO:0004515">
    <property type="term" value="F:nicotinate-nucleotide adenylyltransferase activity"/>
    <property type="evidence" value="ECO:0007669"/>
    <property type="project" value="UniProtKB-EC"/>
</dbReference>
<comment type="catalytic activity">
    <reaction evidence="11">
        <text>beta-nicotinamide D-ribonucleotide + ATP + H(+) = diphosphate + NAD(+)</text>
        <dbReference type="Rhea" id="RHEA:21360"/>
        <dbReference type="ChEBI" id="CHEBI:14649"/>
        <dbReference type="ChEBI" id="CHEBI:15378"/>
        <dbReference type="ChEBI" id="CHEBI:30616"/>
        <dbReference type="ChEBI" id="CHEBI:33019"/>
        <dbReference type="ChEBI" id="CHEBI:57540"/>
        <dbReference type="EC" id="2.7.7.1"/>
    </reaction>
</comment>
<name>A0A1I8PVB5_STOCA</name>
<feature type="domain" description="Cytidyltransferase-like" evidence="13">
    <location>
        <begin position="19"/>
        <end position="226"/>
    </location>
</feature>
<accession>A0A1I8PVB5</accession>
<dbReference type="GO" id="GO:0005524">
    <property type="term" value="F:ATP binding"/>
    <property type="evidence" value="ECO:0007669"/>
    <property type="project" value="UniProtKB-KW"/>
</dbReference>
<protein>
    <recommendedName>
        <fullName evidence="11">Nicotinamide-nucleotide adenylyltransferase</fullName>
        <ecNumber evidence="11">2.7.7.1</ecNumber>
        <ecNumber evidence="11">2.7.7.18</ecNumber>
    </recommendedName>
</protein>
<keyword evidence="15" id="KW-1185">Reference proteome</keyword>
<dbReference type="InterPro" id="IPR005248">
    <property type="entry name" value="NadD/NMNAT"/>
</dbReference>
<evidence type="ECO:0000256" key="4">
    <source>
        <dbReference type="ARBA" id="ARBA00022642"/>
    </source>
</evidence>
<proteinExistence type="inferred from homology"/>
<organism evidence="14 15">
    <name type="scientific">Stomoxys calcitrans</name>
    <name type="common">Stable fly</name>
    <name type="synonym">Conops calcitrans</name>
    <dbReference type="NCBI Taxonomy" id="35570"/>
    <lineage>
        <taxon>Eukaryota</taxon>
        <taxon>Metazoa</taxon>
        <taxon>Ecdysozoa</taxon>
        <taxon>Arthropoda</taxon>
        <taxon>Hexapoda</taxon>
        <taxon>Insecta</taxon>
        <taxon>Pterygota</taxon>
        <taxon>Neoptera</taxon>
        <taxon>Endopterygota</taxon>
        <taxon>Diptera</taxon>
        <taxon>Brachycera</taxon>
        <taxon>Muscomorpha</taxon>
        <taxon>Muscoidea</taxon>
        <taxon>Muscidae</taxon>
        <taxon>Stomoxys</taxon>
    </lineage>
</organism>
<reference evidence="14" key="2">
    <citation type="submission" date="2020-05" db="UniProtKB">
        <authorList>
            <consortium name="EnsemblMetazoa"/>
        </authorList>
    </citation>
    <scope>IDENTIFICATION</scope>
    <source>
        <strain evidence="14">USDA</strain>
    </source>
</reference>
<evidence type="ECO:0000313" key="14">
    <source>
        <dbReference type="EnsemblMetazoa" id="SCAU011451-PC"/>
    </source>
</evidence>
<evidence type="ECO:0000259" key="13">
    <source>
        <dbReference type="Pfam" id="PF01467"/>
    </source>
</evidence>
<dbReference type="Pfam" id="PF01467">
    <property type="entry name" value="CTP_transf_like"/>
    <property type="match status" value="1"/>
</dbReference>
<dbReference type="InterPro" id="IPR004821">
    <property type="entry name" value="Cyt_trans-like"/>
</dbReference>
<dbReference type="FunFam" id="3.40.50.620:FF:000191">
    <property type="entry name" value="Nicotinamide-nucleotide adenylyltransferase"/>
    <property type="match status" value="1"/>
</dbReference>
<dbReference type="STRING" id="35570.A0A1I8PVB5"/>
<evidence type="ECO:0000256" key="6">
    <source>
        <dbReference type="ARBA" id="ARBA00022695"/>
    </source>
</evidence>
<dbReference type="GO" id="GO:0000309">
    <property type="term" value="F:nicotinamide-nucleotide adenylyltransferase activity"/>
    <property type="evidence" value="ECO:0007669"/>
    <property type="project" value="UniProtKB-EC"/>
</dbReference>
<dbReference type="InterPro" id="IPR014729">
    <property type="entry name" value="Rossmann-like_a/b/a_fold"/>
</dbReference>
<sequence length="395" mass="44557">MSAILEETSNRLLPRIVLIACGSFSPPTPMHLRMFEIAKDHFEMQGTHKVIGGIVSPTHDAYGKKGLAPGKHRCAMVKLALQSSSWIRLSEWETMQDGWSRTQTVLQYHQNFMNNYINSPDLDNMNGTDKHIPGWLPPVLRERRDPVQLRLLCGADLLESFAVPGLWAEDDIEDIISNHGLVVISRSGSDAEKFVFESDILTKYQRNITLVTNWVSNEVSSTMIRRLLSRGQSAKYLIDDLVLEYIKRFGLFQSKTKYITSLTRPPKQNFLNIAYNNHQTNMQTSSNETTPSDVDDDDDDGDVVTNKEEYMDETDFSTAKIIMPRNNLDNRKPNVFCCGDSKGSGVINKLLGGHTTKKKPSGPGQAVQVVTNEYGVTEIFDEDEMQSKKFKMADV</sequence>
<dbReference type="VEuPathDB" id="VectorBase:SCAU011451"/>
<dbReference type="Proteomes" id="UP000095300">
    <property type="component" value="Unassembled WGS sequence"/>
</dbReference>
<evidence type="ECO:0000256" key="3">
    <source>
        <dbReference type="ARBA" id="ARBA00007064"/>
    </source>
</evidence>
<feature type="region of interest" description="Disordered" evidence="12">
    <location>
        <begin position="280"/>
        <end position="299"/>
    </location>
</feature>
<keyword evidence="9 11" id="KW-0520">NAD</keyword>
<dbReference type="AlphaFoldDB" id="A0A1I8PVB5"/>
<keyword evidence="8 11" id="KW-0067">ATP-binding</keyword>
<dbReference type="OrthoDB" id="422187at2759"/>
<dbReference type="KEGG" id="scac:106093445"/>
<evidence type="ECO:0000256" key="7">
    <source>
        <dbReference type="ARBA" id="ARBA00022741"/>
    </source>
</evidence>
<evidence type="ECO:0000256" key="1">
    <source>
        <dbReference type="ARBA" id="ARBA00004658"/>
    </source>
</evidence>
<feature type="compositionally biased region" description="Polar residues" evidence="12">
    <location>
        <begin position="280"/>
        <end position="292"/>
    </location>
</feature>
<dbReference type="InterPro" id="IPR045094">
    <property type="entry name" value="NMNAT_euk"/>
</dbReference>
<dbReference type="PANTHER" id="PTHR12039:SF0">
    <property type="entry name" value="NICOTINAMIDE-NUCLEOTIDE ADENYLYLTRANSFERASE"/>
    <property type="match status" value="1"/>
</dbReference>
<dbReference type="PANTHER" id="PTHR12039">
    <property type="entry name" value="NICOTINAMIDE MONONUCLEOTIDE ADENYLYLTRANSFERASE"/>
    <property type="match status" value="1"/>
</dbReference>
<evidence type="ECO:0000256" key="2">
    <source>
        <dbReference type="ARBA" id="ARBA00005019"/>
    </source>
</evidence>